<dbReference type="Proteomes" id="UP000501991">
    <property type="component" value="Chromosome"/>
</dbReference>
<gene>
    <name evidence="12" type="ORF">G3580_10150</name>
</gene>
<dbReference type="InterPro" id="IPR058633">
    <property type="entry name" value="EmrA/FarA_HH"/>
</dbReference>
<dbReference type="KEGG" id="azq:G3580_10150"/>
<evidence type="ECO:0000256" key="1">
    <source>
        <dbReference type="ARBA" id="ARBA00004377"/>
    </source>
</evidence>
<keyword evidence="4" id="KW-1003">Cell membrane</keyword>
<keyword evidence="3" id="KW-0813">Transport</keyword>
<comment type="subcellular location">
    <subcellularLocation>
        <location evidence="1">Cell inner membrane</location>
        <topology evidence="1">Single-pass membrane protein</topology>
    </subcellularLocation>
</comment>
<dbReference type="AlphaFoldDB" id="A0A6C1B6Q6"/>
<feature type="domain" description="Multidrug export protein EmrA/FarA alpha-helical hairpin" evidence="11">
    <location>
        <begin position="96"/>
        <end position="146"/>
    </location>
</feature>
<evidence type="ECO:0000256" key="6">
    <source>
        <dbReference type="ARBA" id="ARBA00022692"/>
    </source>
</evidence>
<keyword evidence="8 10" id="KW-0472">Membrane</keyword>
<organism evidence="12 13">
    <name type="scientific">Nitrogeniibacter mangrovi</name>
    <dbReference type="NCBI Taxonomy" id="2016596"/>
    <lineage>
        <taxon>Bacteria</taxon>
        <taxon>Pseudomonadati</taxon>
        <taxon>Pseudomonadota</taxon>
        <taxon>Betaproteobacteria</taxon>
        <taxon>Rhodocyclales</taxon>
        <taxon>Zoogloeaceae</taxon>
        <taxon>Nitrogeniibacter</taxon>
    </lineage>
</organism>
<keyword evidence="6 10" id="KW-0812">Transmembrane</keyword>
<keyword evidence="13" id="KW-1185">Reference proteome</keyword>
<name>A0A6C1B6Q6_9RHOO</name>
<dbReference type="PANTHER" id="PTHR30386">
    <property type="entry name" value="MEMBRANE FUSION SUBUNIT OF EMRAB-TOLC MULTIDRUG EFFLUX PUMP"/>
    <property type="match status" value="1"/>
</dbReference>
<dbReference type="RefSeq" id="WP_173765174.1">
    <property type="nucleotide sequence ID" value="NZ_CP048836.1"/>
</dbReference>
<keyword evidence="5" id="KW-0997">Cell inner membrane</keyword>
<dbReference type="InterPro" id="IPR050739">
    <property type="entry name" value="MFP"/>
</dbReference>
<dbReference type="GO" id="GO:0015721">
    <property type="term" value="P:bile acid and bile salt transport"/>
    <property type="evidence" value="ECO:0007669"/>
    <property type="project" value="UniProtKB-ARBA"/>
</dbReference>
<reference evidence="12 13" key="1">
    <citation type="submission" date="2020-02" db="EMBL/GenBank/DDBJ databases">
        <title>Nitrogenibacter mangrovi gen. nov., sp. nov. isolated from mangrove sediment, a denitrifying betaproteobacterium.</title>
        <authorList>
            <person name="Liao H."/>
            <person name="Tian Y."/>
        </authorList>
    </citation>
    <scope>NUCLEOTIDE SEQUENCE [LARGE SCALE GENOMIC DNA]</scope>
    <source>
        <strain evidence="12 13">M9-3-2</strain>
    </source>
</reference>
<evidence type="ECO:0000256" key="7">
    <source>
        <dbReference type="ARBA" id="ARBA00022989"/>
    </source>
</evidence>
<accession>A0A6C1B6Q6</accession>
<dbReference type="Gene3D" id="1.10.287.470">
    <property type="entry name" value="Helix hairpin bin"/>
    <property type="match status" value="1"/>
</dbReference>
<evidence type="ECO:0000256" key="10">
    <source>
        <dbReference type="SAM" id="Phobius"/>
    </source>
</evidence>
<proteinExistence type="inferred from homology"/>
<dbReference type="GO" id="GO:0046677">
    <property type="term" value="P:response to antibiotic"/>
    <property type="evidence" value="ECO:0007669"/>
    <property type="project" value="UniProtKB-ARBA"/>
</dbReference>
<evidence type="ECO:0000256" key="5">
    <source>
        <dbReference type="ARBA" id="ARBA00022519"/>
    </source>
</evidence>
<evidence type="ECO:0000313" key="13">
    <source>
        <dbReference type="Proteomes" id="UP000501991"/>
    </source>
</evidence>
<evidence type="ECO:0000256" key="8">
    <source>
        <dbReference type="ARBA" id="ARBA00023136"/>
    </source>
</evidence>
<feature type="transmembrane region" description="Helical" evidence="10">
    <location>
        <begin position="23"/>
        <end position="44"/>
    </location>
</feature>
<evidence type="ECO:0000256" key="3">
    <source>
        <dbReference type="ARBA" id="ARBA00022448"/>
    </source>
</evidence>
<sequence length="422" mass="45048">MSEHATSANPTPPAPNGKRRRRALVALALGFATIGVGVAAWWFLIGQYRVVTDNAYVGGNVIQITPQTAGTVVAVQADDTDLVDSGADLVVLDDADARIALQAAEAALGEAVRSVRGLYAGTGQSRAVVAQRQADLERARQEATRADAELKRSRDDLARKQALFDDHFISADALQSVRTATQAAEAASAAAHAAVSEARSAVVQAQEQQTGADVLVDNTSLDRHPRVAAAAAKVREAYLALARTHVRSPERGHVARRTAQVGERVSPGEVLMAVVPDEQMWVDANFKETELENVRIGQPVHLRSDLWGSDVVYDGKVVGLSPGTGGAFAVLPPQNASGNWIKIVQRLPVRIALDPKQLAAHPLRVGLSMRVEVDTHRRNGDMLARTPRTGSVHETDIYARQSQAADALIARVIGANQSVAMR</sequence>
<dbReference type="GO" id="GO:0005886">
    <property type="term" value="C:plasma membrane"/>
    <property type="evidence" value="ECO:0007669"/>
    <property type="project" value="UniProtKB-SubCell"/>
</dbReference>
<evidence type="ECO:0000313" key="12">
    <source>
        <dbReference type="EMBL" id="QID17970.1"/>
    </source>
</evidence>
<dbReference type="Pfam" id="PF25885">
    <property type="entry name" value="HH_EMRA"/>
    <property type="match status" value="2"/>
</dbReference>
<dbReference type="PANTHER" id="PTHR30386:SF19">
    <property type="entry name" value="MULTIDRUG EXPORT PROTEIN EMRA-RELATED"/>
    <property type="match status" value="1"/>
</dbReference>
<dbReference type="PRINTS" id="PR01490">
    <property type="entry name" value="RTXTOXIND"/>
</dbReference>
<feature type="coiled-coil region" evidence="9">
    <location>
        <begin position="129"/>
        <end position="156"/>
    </location>
</feature>
<dbReference type="EMBL" id="CP048836">
    <property type="protein sequence ID" value="QID17970.1"/>
    <property type="molecule type" value="Genomic_DNA"/>
</dbReference>
<comment type="similarity">
    <text evidence="2">Belongs to the membrane fusion protein (MFP) (TC 8.A.1) family.</text>
</comment>
<keyword evidence="9" id="KW-0175">Coiled coil</keyword>
<evidence type="ECO:0000256" key="2">
    <source>
        <dbReference type="ARBA" id="ARBA00009477"/>
    </source>
</evidence>
<protein>
    <submittedName>
        <fullName evidence="12">HlyD family efflux transporter periplasmic adaptor subunit</fullName>
    </submittedName>
</protein>
<dbReference type="FunFam" id="2.40.30.170:FF:000003">
    <property type="entry name" value="Multidrug resistance protein A"/>
    <property type="match status" value="1"/>
</dbReference>
<evidence type="ECO:0000256" key="4">
    <source>
        <dbReference type="ARBA" id="ARBA00022475"/>
    </source>
</evidence>
<dbReference type="GO" id="GO:1990961">
    <property type="term" value="P:xenobiotic detoxification by transmembrane export across the plasma membrane"/>
    <property type="evidence" value="ECO:0007669"/>
    <property type="project" value="UniProtKB-ARBA"/>
</dbReference>
<evidence type="ECO:0000259" key="11">
    <source>
        <dbReference type="Pfam" id="PF25885"/>
    </source>
</evidence>
<dbReference type="Gene3D" id="2.40.30.170">
    <property type="match status" value="1"/>
</dbReference>
<evidence type="ECO:0000256" key="9">
    <source>
        <dbReference type="SAM" id="Coils"/>
    </source>
</evidence>
<dbReference type="SUPFAM" id="SSF111369">
    <property type="entry name" value="HlyD-like secretion proteins"/>
    <property type="match status" value="1"/>
</dbReference>
<feature type="domain" description="Multidrug export protein EmrA/FarA alpha-helical hairpin" evidence="11">
    <location>
        <begin position="190"/>
        <end position="244"/>
    </location>
</feature>
<keyword evidence="7 10" id="KW-1133">Transmembrane helix</keyword>